<keyword evidence="3" id="KW-0677">Repeat</keyword>
<accession>A0A0N4VH90</accession>
<keyword evidence="4 5" id="KW-0653">Protein transport</keyword>
<evidence type="ECO:0000256" key="1">
    <source>
        <dbReference type="ARBA" id="ARBA00010394"/>
    </source>
</evidence>
<dbReference type="PROSITE" id="PS50176">
    <property type="entry name" value="ARM_REPEAT"/>
    <property type="match status" value="2"/>
</dbReference>
<dbReference type="InterPro" id="IPR024931">
    <property type="entry name" value="Importin_alpha"/>
</dbReference>
<feature type="repeat" description="ARM" evidence="6">
    <location>
        <begin position="126"/>
        <end position="168"/>
    </location>
</feature>
<feature type="domain" description="IBB" evidence="8">
    <location>
        <begin position="1"/>
        <end position="60"/>
    </location>
</feature>
<keyword evidence="2 5" id="KW-0813">Transport</keyword>
<evidence type="ECO:0000256" key="3">
    <source>
        <dbReference type="ARBA" id="ARBA00022737"/>
    </source>
</evidence>
<dbReference type="PROSITE" id="PS51214">
    <property type="entry name" value="IBB"/>
    <property type="match status" value="1"/>
</dbReference>
<dbReference type="InterPro" id="IPR000225">
    <property type="entry name" value="Armadillo"/>
</dbReference>
<feature type="region of interest" description="Disordered" evidence="7">
    <location>
        <begin position="51"/>
        <end position="79"/>
    </location>
</feature>
<evidence type="ECO:0000313" key="9">
    <source>
        <dbReference type="EMBL" id="VDD94785.1"/>
    </source>
</evidence>
<evidence type="ECO:0000256" key="5">
    <source>
        <dbReference type="PIRNR" id="PIRNR005673"/>
    </source>
</evidence>
<organism evidence="11">
    <name type="scientific">Enterobius vermicularis</name>
    <name type="common">Human pinworm</name>
    <dbReference type="NCBI Taxonomy" id="51028"/>
    <lineage>
        <taxon>Eukaryota</taxon>
        <taxon>Metazoa</taxon>
        <taxon>Ecdysozoa</taxon>
        <taxon>Nematoda</taxon>
        <taxon>Chromadorea</taxon>
        <taxon>Rhabditida</taxon>
        <taxon>Spirurina</taxon>
        <taxon>Oxyuridomorpha</taxon>
        <taxon>Oxyuroidea</taxon>
        <taxon>Oxyuridae</taxon>
        <taxon>Enterobius</taxon>
    </lineage>
</organism>
<dbReference type="GO" id="GO:0061608">
    <property type="term" value="F:nuclear import signal receptor activity"/>
    <property type="evidence" value="ECO:0007669"/>
    <property type="project" value="InterPro"/>
</dbReference>
<reference evidence="11" key="1">
    <citation type="submission" date="2017-02" db="UniProtKB">
        <authorList>
            <consortium name="WormBaseParasite"/>
        </authorList>
    </citation>
    <scope>IDENTIFICATION</scope>
</reference>
<feature type="repeat" description="ARM" evidence="6">
    <location>
        <begin position="168"/>
        <end position="210"/>
    </location>
</feature>
<proteinExistence type="inferred from homology"/>
<dbReference type="EMBL" id="UXUI01010126">
    <property type="protein sequence ID" value="VDD94785.1"/>
    <property type="molecule type" value="Genomic_DNA"/>
</dbReference>
<protein>
    <recommendedName>
        <fullName evidence="5">Importin subunit alpha</fullName>
    </recommendedName>
</protein>
<name>A0A0N4VH90_ENTVE</name>
<dbReference type="Pfam" id="PF01749">
    <property type="entry name" value="IBB"/>
    <property type="match status" value="1"/>
</dbReference>
<dbReference type="Gene3D" id="1.20.5.690">
    <property type="entry name" value="Importin-alpha, importin-beta-binding domain"/>
    <property type="match status" value="1"/>
</dbReference>
<evidence type="ECO:0000256" key="2">
    <source>
        <dbReference type="ARBA" id="ARBA00022448"/>
    </source>
</evidence>
<dbReference type="Pfam" id="PF00514">
    <property type="entry name" value="Arm"/>
    <property type="match status" value="4"/>
</dbReference>
<gene>
    <name evidence="9" type="ORF">EVEC_LOCUS9536</name>
</gene>
<dbReference type="InterPro" id="IPR032413">
    <property type="entry name" value="Arm_3"/>
</dbReference>
<dbReference type="InterPro" id="IPR016024">
    <property type="entry name" value="ARM-type_fold"/>
</dbReference>
<feature type="compositionally biased region" description="Basic and acidic residues" evidence="7">
    <location>
        <begin position="9"/>
        <end position="31"/>
    </location>
</feature>
<evidence type="ECO:0000313" key="10">
    <source>
        <dbReference type="Proteomes" id="UP000274131"/>
    </source>
</evidence>
<dbReference type="SMART" id="SM00185">
    <property type="entry name" value="ARM"/>
    <property type="match status" value="7"/>
</dbReference>
<dbReference type="OrthoDB" id="29145at2759"/>
<dbReference type="PIRSF" id="PIRSF005673">
    <property type="entry name" value="Importin_alpha"/>
    <property type="match status" value="1"/>
</dbReference>
<comment type="similarity">
    <text evidence="1 5">Belongs to the importin alpha family.</text>
</comment>
<dbReference type="Pfam" id="PF16186">
    <property type="entry name" value="Arm_3"/>
    <property type="match status" value="1"/>
</dbReference>
<dbReference type="STRING" id="51028.A0A0N4VH90"/>
<dbReference type="GO" id="GO:0005737">
    <property type="term" value="C:cytoplasm"/>
    <property type="evidence" value="ECO:0007669"/>
    <property type="project" value="InterPro"/>
</dbReference>
<dbReference type="SUPFAM" id="SSF48371">
    <property type="entry name" value="ARM repeat"/>
    <property type="match status" value="1"/>
</dbReference>
<dbReference type="PANTHER" id="PTHR23316">
    <property type="entry name" value="IMPORTIN ALPHA"/>
    <property type="match status" value="1"/>
</dbReference>
<keyword evidence="10" id="KW-1185">Reference proteome</keyword>
<sequence length="526" mass="58361">MATNQVNDGGEKERLKQYKNVAKHEDMRRRRTECSVELRKQKREDALMKRRNIACDDTESESCTEDENNKEPAAQSTTPKTLAISQVVTILQNNPSLEQLRIAFESVRRLLSRTRDAPVDKVIQSGLIAALIRALYVEDEKVQFEAAWALTNIVSGTNEQTMAVVKEGAVEPLVALCSSSNLQVAEQSCWAVANIAGDSVETRDLVLEAGILEAVDELFSKLNELTVEFVRTLAWLHSNLCRHKSRSVDIGVLRVIAPRLKKCLVHEDVFVRQDACWALAYLTDGNDAQINVALECDCLRPATTLLMSTKDSEVAPALRVLGNFATGSDELTQVIVDSGVLDIVRDIMGQTKTQSILKECCWLLSNVIAGTQVQIDAVIKAKLIPPIINALENGDSRSRVEASWAIANLSQGGTARQISCLAKRDYLKAFCEVLSPSSHIDLLVNILETVYFLLTTLSNQDPGVMTLASACDNIEEFGGLDKLEELQQHPNEKVYSVAYKIIEQYFSEEDDNEDQINLSTNGHFDF</sequence>
<dbReference type="Proteomes" id="UP000274131">
    <property type="component" value="Unassembled WGS sequence"/>
</dbReference>
<dbReference type="InterPro" id="IPR036975">
    <property type="entry name" value="Importin-a_IBB_sf"/>
</dbReference>
<evidence type="ECO:0000259" key="8">
    <source>
        <dbReference type="PROSITE" id="PS51214"/>
    </source>
</evidence>
<dbReference type="GO" id="GO:0006606">
    <property type="term" value="P:protein import into nucleus"/>
    <property type="evidence" value="ECO:0007669"/>
    <property type="project" value="InterPro"/>
</dbReference>
<evidence type="ECO:0000256" key="7">
    <source>
        <dbReference type="SAM" id="MobiDB-lite"/>
    </source>
</evidence>
<dbReference type="InterPro" id="IPR011989">
    <property type="entry name" value="ARM-like"/>
</dbReference>
<evidence type="ECO:0000256" key="4">
    <source>
        <dbReference type="ARBA" id="ARBA00022927"/>
    </source>
</evidence>
<reference evidence="9 10" key="2">
    <citation type="submission" date="2018-10" db="EMBL/GenBank/DDBJ databases">
        <authorList>
            <consortium name="Pathogen Informatics"/>
        </authorList>
    </citation>
    <scope>NUCLEOTIDE SEQUENCE [LARGE SCALE GENOMIC DNA]</scope>
</reference>
<feature type="compositionally biased region" description="Acidic residues" evidence="7">
    <location>
        <begin position="56"/>
        <end position="68"/>
    </location>
</feature>
<dbReference type="InterPro" id="IPR002652">
    <property type="entry name" value="Importin-a_IBB"/>
</dbReference>
<dbReference type="Gene3D" id="1.25.10.10">
    <property type="entry name" value="Leucine-rich Repeat Variant"/>
    <property type="match status" value="1"/>
</dbReference>
<evidence type="ECO:0000256" key="6">
    <source>
        <dbReference type="PROSITE-ProRule" id="PRU00259"/>
    </source>
</evidence>
<dbReference type="AlphaFoldDB" id="A0A0N4VH90"/>
<feature type="region of interest" description="Disordered" evidence="7">
    <location>
        <begin position="1"/>
        <end position="31"/>
    </location>
</feature>
<dbReference type="WBParaSite" id="EVEC_0001019101-mRNA-1">
    <property type="protein sequence ID" value="EVEC_0001019101-mRNA-1"/>
    <property type="gene ID" value="EVEC_0001019101"/>
</dbReference>
<evidence type="ECO:0000313" key="11">
    <source>
        <dbReference type="WBParaSite" id="EVEC_0001019101-mRNA-1"/>
    </source>
</evidence>